<evidence type="ECO:0000313" key="2">
    <source>
        <dbReference type="EMBL" id="KAF9478653.1"/>
    </source>
</evidence>
<dbReference type="AlphaFoldDB" id="A0A9P5YZL6"/>
<dbReference type="EMBL" id="MU155229">
    <property type="protein sequence ID" value="KAF9478653.1"/>
    <property type="molecule type" value="Genomic_DNA"/>
</dbReference>
<keyword evidence="3" id="KW-1185">Reference proteome</keyword>
<feature type="compositionally biased region" description="Polar residues" evidence="1">
    <location>
        <begin position="134"/>
        <end position="148"/>
    </location>
</feature>
<organism evidence="2 3">
    <name type="scientific">Pholiota conissans</name>
    <dbReference type="NCBI Taxonomy" id="109636"/>
    <lineage>
        <taxon>Eukaryota</taxon>
        <taxon>Fungi</taxon>
        <taxon>Dikarya</taxon>
        <taxon>Basidiomycota</taxon>
        <taxon>Agaricomycotina</taxon>
        <taxon>Agaricomycetes</taxon>
        <taxon>Agaricomycetidae</taxon>
        <taxon>Agaricales</taxon>
        <taxon>Agaricineae</taxon>
        <taxon>Strophariaceae</taxon>
        <taxon>Pholiota</taxon>
    </lineage>
</organism>
<sequence>MPPRFSRVYHMQVKTHKLTIMLSGLAPPTQIAELKSETLSALKSDISHDTLDVKAMEPPEIDVETVDDFELCRAVKEKGKPTGQYEVLPPTSAIRDFGLAGWDTLYLQFRDRATGELMPITFTLPLLWDDDDGASSTRPESTTISTTNKGKRKADDLYIEETAEAIST</sequence>
<evidence type="ECO:0000256" key="1">
    <source>
        <dbReference type="SAM" id="MobiDB-lite"/>
    </source>
</evidence>
<reference evidence="2" key="1">
    <citation type="submission" date="2020-11" db="EMBL/GenBank/DDBJ databases">
        <authorList>
            <consortium name="DOE Joint Genome Institute"/>
            <person name="Ahrendt S."/>
            <person name="Riley R."/>
            <person name="Andreopoulos W."/>
            <person name="Labutti K."/>
            <person name="Pangilinan J."/>
            <person name="Ruiz-Duenas F.J."/>
            <person name="Barrasa J.M."/>
            <person name="Sanchez-Garcia M."/>
            <person name="Camarero S."/>
            <person name="Miyauchi S."/>
            <person name="Serrano A."/>
            <person name="Linde D."/>
            <person name="Babiker R."/>
            <person name="Drula E."/>
            <person name="Ayuso-Fernandez I."/>
            <person name="Pacheco R."/>
            <person name="Padilla G."/>
            <person name="Ferreira P."/>
            <person name="Barriuso J."/>
            <person name="Kellner H."/>
            <person name="Castanera R."/>
            <person name="Alfaro M."/>
            <person name="Ramirez L."/>
            <person name="Pisabarro A.G."/>
            <person name="Kuo A."/>
            <person name="Tritt A."/>
            <person name="Lipzen A."/>
            <person name="He G."/>
            <person name="Yan M."/>
            <person name="Ng V."/>
            <person name="Cullen D."/>
            <person name="Martin F."/>
            <person name="Rosso M.-N."/>
            <person name="Henrissat B."/>
            <person name="Hibbett D."/>
            <person name="Martinez A.T."/>
            <person name="Grigoriev I.V."/>
        </authorList>
    </citation>
    <scope>NUCLEOTIDE SEQUENCE</scope>
    <source>
        <strain evidence="2">CIRM-BRFM 674</strain>
    </source>
</reference>
<dbReference type="Proteomes" id="UP000807469">
    <property type="component" value="Unassembled WGS sequence"/>
</dbReference>
<name>A0A9P5YZL6_9AGAR</name>
<dbReference type="OrthoDB" id="3173670at2759"/>
<proteinExistence type="predicted"/>
<gene>
    <name evidence="2" type="ORF">BDN70DRAFT_879664</name>
</gene>
<accession>A0A9P5YZL6</accession>
<evidence type="ECO:0000313" key="3">
    <source>
        <dbReference type="Proteomes" id="UP000807469"/>
    </source>
</evidence>
<comment type="caution">
    <text evidence="2">The sequence shown here is derived from an EMBL/GenBank/DDBJ whole genome shotgun (WGS) entry which is preliminary data.</text>
</comment>
<protein>
    <submittedName>
        <fullName evidence="2">Uncharacterized protein</fullName>
    </submittedName>
</protein>
<feature type="region of interest" description="Disordered" evidence="1">
    <location>
        <begin position="133"/>
        <end position="153"/>
    </location>
</feature>